<dbReference type="InterPro" id="IPR037171">
    <property type="entry name" value="NagB/RpiA_transferase-like"/>
</dbReference>
<evidence type="ECO:0000256" key="2">
    <source>
        <dbReference type="ARBA" id="ARBA00022741"/>
    </source>
</evidence>
<dbReference type="EMBL" id="JAGGLM010000001">
    <property type="protein sequence ID" value="MBP2031753.1"/>
    <property type="molecule type" value="Genomic_DNA"/>
</dbReference>
<reference evidence="4 5" key="1">
    <citation type="submission" date="2021-03" db="EMBL/GenBank/DDBJ databases">
        <title>Genomic Encyclopedia of Type Strains, Phase IV (KMG-IV): sequencing the most valuable type-strain genomes for metagenomic binning, comparative biology and taxonomic classification.</title>
        <authorList>
            <person name="Goeker M."/>
        </authorList>
    </citation>
    <scope>NUCLEOTIDE SEQUENCE [LARGE SCALE GENOMIC DNA]</scope>
    <source>
        <strain evidence="4 5">DSM 28783</strain>
    </source>
</reference>
<gene>
    <name evidence="4" type="ORF">J2Z42_000418</name>
</gene>
<organism evidence="4 5">
    <name type="scientific">Clostridium algifaecis</name>
    <dbReference type="NCBI Taxonomy" id="1472040"/>
    <lineage>
        <taxon>Bacteria</taxon>
        <taxon>Bacillati</taxon>
        <taxon>Bacillota</taxon>
        <taxon>Clostridia</taxon>
        <taxon>Eubacteriales</taxon>
        <taxon>Clostridiaceae</taxon>
        <taxon>Clostridium</taxon>
    </lineage>
</organism>
<evidence type="ECO:0000256" key="1">
    <source>
        <dbReference type="ARBA" id="ARBA00010638"/>
    </source>
</evidence>
<dbReference type="NCBIfam" id="TIGR02727">
    <property type="entry name" value="MTHFS_bact"/>
    <property type="match status" value="1"/>
</dbReference>
<comment type="similarity">
    <text evidence="1">Belongs to the 5-formyltetrahydrofolate cyclo-ligase family.</text>
</comment>
<evidence type="ECO:0000256" key="3">
    <source>
        <dbReference type="ARBA" id="ARBA00022840"/>
    </source>
</evidence>
<dbReference type="Proteomes" id="UP001519307">
    <property type="component" value="Unassembled WGS sequence"/>
</dbReference>
<dbReference type="PANTHER" id="PTHR23407:SF1">
    <property type="entry name" value="5-FORMYLTETRAHYDROFOLATE CYCLO-LIGASE"/>
    <property type="match status" value="1"/>
</dbReference>
<evidence type="ECO:0000313" key="5">
    <source>
        <dbReference type="Proteomes" id="UP001519307"/>
    </source>
</evidence>
<keyword evidence="2" id="KW-0547">Nucleotide-binding</keyword>
<dbReference type="PANTHER" id="PTHR23407">
    <property type="entry name" value="ATPASE INHIBITOR/5-FORMYLTETRAHYDROFOLATE CYCLO-LIGASE"/>
    <property type="match status" value="1"/>
</dbReference>
<sequence length="99" mass="11089">MIAVEIKKFSELVPGAYNILEPESTEFKVDEKSIDLSYIPGVAFDSSGGRIGYGGGYYDRFLQKLEKNSKKIALCYDFQVLDTVPTETHDIMIDSIITN</sequence>
<dbReference type="InterPro" id="IPR024185">
    <property type="entry name" value="FTHF_cligase-like_sf"/>
</dbReference>
<comment type="caution">
    <text evidence="4">The sequence shown here is derived from an EMBL/GenBank/DDBJ whole genome shotgun (WGS) entry which is preliminary data.</text>
</comment>
<dbReference type="InterPro" id="IPR002698">
    <property type="entry name" value="FTHF_cligase"/>
</dbReference>
<name>A0ABS4KNY6_9CLOT</name>
<protein>
    <submittedName>
        <fullName evidence="4">5,10-methenyltetrahydrofolate synthetase</fullName>
    </submittedName>
</protein>
<accession>A0ABS4KNY6</accession>
<dbReference type="Gene3D" id="3.40.50.10420">
    <property type="entry name" value="NagB/RpiA/CoA transferase-like"/>
    <property type="match status" value="1"/>
</dbReference>
<keyword evidence="3" id="KW-0067">ATP-binding</keyword>
<evidence type="ECO:0000313" key="4">
    <source>
        <dbReference type="EMBL" id="MBP2031753.1"/>
    </source>
</evidence>
<dbReference type="SUPFAM" id="SSF100950">
    <property type="entry name" value="NagB/RpiA/CoA transferase-like"/>
    <property type="match status" value="1"/>
</dbReference>
<proteinExistence type="inferred from homology"/>
<dbReference type="Pfam" id="PF01812">
    <property type="entry name" value="5-FTHF_cyc-lig"/>
    <property type="match status" value="1"/>
</dbReference>
<keyword evidence="5" id="KW-1185">Reference proteome</keyword>